<name>A0A172TYX4_9BACT</name>
<feature type="transmembrane region" description="Helical" evidence="1">
    <location>
        <begin position="186"/>
        <end position="205"/>
    </location>
</feature>
<evidence type="ECO:0000256" key="1">
    <source>
        <dbReference type="SAM" id="Phobius"/>
    </source>
</evidence>
<gene>
    <name evidence="2" type="ORF">SY85_18940</name>
</gene>
<feature type="transmembrane region" description="Helical" evidence="1">
    <location>
        <begin position="34"/>
        <end position="53"/>
    </location>
</feature>
<feature type="transmembrane region" description="Helical" evidence="1">
    <location>
        <begin position="149"/>
        <end position="174"/>
    </location>
</feature>
<dbReference type="AlphaFoldDB" id="A0A172TYX4"/>
<dbReference type="RefSeq" id="WP_066406526.1">
    <property type="nucleotide sequence ID" value="NZ_CP011390.1"/>
</dbReference>
<feature type="transmembrane region" description="Helical" evidence="1">
    <location>
        <begin position="119"/>
        <end position="137"/>
    </location>
</feature>
<dbReference type="STRING" id="1492898.SY85_18940"/>
<reference evidence="2 3" key="2">
    <citation type="journal article" date="2016" name="Int. J. Syst. Evol. Microbiol.">
        <title>Flavisolibacter tropicus sp. nov., isolated from tropical soil.</title>
        <authorList>
            <person name="Lee J.J."/>
            <person name="Kang M.S."/>
            <person name="Kim G.S."/>
            <person name="Lee C.S."/>
            <person name="Lim S."/>
            <person name="Lee J."/>
            <person name="Roh S.H."/>
            <person name="Kang H."/>
            <person name="Ha J.M."/>
            <person name="Bae S."/>
            <person name="Jung H.Y."/>
            <person name="Kim M.K."/>
        </authorList>
    </citation>
    <scope>NUCLEOTIDE SEQUENCE [LARGE SCALE GENOMIC DNA]</scope>
    <source>
        <strain evidence="2 3">LCS9</strain>
    </source>
</reference>
<keyword evidence="1" id="KW-1133">Transmembrane helix</keyword>
<dbReference type="KEGG" id="fla:SY85_18940"/>
<keyword evidence="3" id="KW-1185">Reference proteome</keyword>
<sequence>MNFYISALLSATILIAGIIGGVRFNRVHHTYYPLLYFFWFAGFNELLSTGLAINHVNTILNGNVYVLLESFLITWYFKKTGIFKKPVLFYCILTAFGVFWVLENFIFSTIHQMAIYYRIFYSFVIVLMSIHAINQLITTSRGLLLKNSSFLVCIGFIAFYTYKVIIEAFFLYGLSSIRFQIVVFDILVYINLVVNFIYALAALWMPKRQAFTLPS</sequence>
<dbReference type="OrthoDB" id="655674at2"/>
<keyword evidence="1" id="KW-0812">Transmembrane</keyword>
<accession>A0A172TYX4</accession>
<reference evidence="3" key="1">
    <citation type="submission" date="2015-01" db="EMBL/GenBank/DDBJ databases">
        <title>Flavisolibacter sp./LCS9/ whole genome sequencing.</title>
        <authorList>
            <person name="Kim M.K."/>
            <person name="Srinivasan S."/>
            <person name="Lee J.-J."/>
        </authorList>
    </citation>
    <scope>NUCLEOTIDE SEQUENCE [LARGE SCALE GENOMIC DNA]</scope>
    <source>
        <strain evidence="3">LCS9</strain>
    </source>
</reference>
<organism evidence="2 3">
    <name type="scientific">Flavisolibacter tropicus</name>
    <dbReference type="NCBI Taxonomy" id="1492898"/>
    <lineage>
        <taxon>Bacteria</taxon>
        <taxon>Pseudomonadati</taxon>
        <taxon>Bacteroidota</taxon>
        <taxon>Chitinophagia</taxon>
        <taxon>Chitinophagales</taxon>
        <taxon>Chitinophagaceae</taxon>
        <taxon>Flavisolibacter</taxon>
    </lineage>
</organism>
<proteinExistence type="predicted"/>
<feature type="transmembrane region" description="Helical" evidence="1">
    <location>
        <begin position="6"/>
        <end position="22"/>
    </location>
</feature>
<dbReference type="Proteomes" id="UP000077177">
    <property type="component" value="Chromosome"/>
</dbReference>
<feature type="transmembrane region" description="Helical" evidence="1">
    <location>
        <begin position="89"/>
        <end position="107"/>
    </location>
</feature>
<dbReference type="EMBL" id="CP011390">
    <property type="protein sequence ID" value="ANE52250.1"/>
    <property type="molecule type" value="Genomic_DNA"/>
</dbReference>
<evidence type="ECO:0000313" key="2">
    <source>
        <dbReference type="EMBL" id="ANE52250.1"/>
    </source>
</evidence>
<evidence type="ECO:0000313" key="3">
    <source>
        <dbReference type="Proteomes" id="UP000077177"/>
    </source>
</evidence>
<keyword evidence="1" id="KW-0472">Membrane</keyword>
<protein>
    <submittedName>
        <fullName evidence="2">Uncharacterized protein</fullName>
    </submittedName>
</protein>